<organism evidence="2">
    <name type="scientific">uncultured marine virus</name>
    <dbReference type="NCBI Taxonomy" id="186617"/>
    <lineage>
        <taxon>Viruses</taxon>
        <taxon>environmental samples</taxon>
    </lineage>
</organism>
<name>A0A0F7L7D7_9VIRU</name>
<reference evidence="2" key="2">
    <citation type="submission" date="2015-03" db="EMBL/GenBank/DDBJ databases">
        <authorList>
            <person name="Chow C.-E.T."/>
            <person name="Winget D.M."/>
            <person name="White R.A.III."/>
            <person name="Hallam S.J."/>
            <person name="Suttle C.A."/>
        </authorList>
    </citation>
    <scope>NUCLEOTIDE SEQUENCE</scope>
    <source>
        <strain evidence="2">Anoxic2_3</strain>
    </source>
</reference>
<accession>A0A0F7L7D7</accession>
<proteinExistence type="predicted"/>
<evidence type="ECO:0000313" key="2">
    <source>
        <dbReference type="EMBL" id="AKH46901.1"/>
    </source>
</evidence>
<sequence>MRSGCGPTLSTGTTGKRCTAFGTMESSTPATVMSATRLSVASCWEVMPLTLLSLRLGTHGVPGRPRSPMACTPQTYTARAVRK</sequence>
<evidence type="ECO:0000256" key="1">
    <source>
        <dbReference type="SAM" id="MobiDB-lite"/>
    </source>
</evidence>
<reference evidence="2" key="1">
    <citation type="journal article" date="2015" name="Front. Microbiol.">
        <title>Combining genomic sequencing methods to explore viral diversity and reveal potential virus-host interactions.</title>
        <authorList>
            <person name="Chow C.E."/>
            <person name="Winget D.M."/>
            <person name="White R.A.III."/>
            <person name="Hallam S.J."/>
            <person name="Suttle C.A."/>
        </authorList>
    </citation>
    <scope>NUCLEOTIDE SEQUENCE</scope>
    <source>
        <strain evidence="2">Anoxic2_3</strain>
    </source>
</reference>
<feature type="region of interest" description="Disordered" evidence="1">
    <location>
        <begin position="62"/>
        <end position="83"/>
    </location>
</feature>
<protein>
    <submittedName>
        <fullName evidence="2">Uncharacterized protein</fullName>
    </submittedName>
</protein>
<dbReference type="EMBL" id="KR029587">
    <property type="protein sequence ID" value="AKH46901.1"/>
    <property type="molecule type" value="Genomic_DNA"/>
</dbReference>